<name>A0A1I2IWW4_9BACT</name>
<evidence type="ECO:0000256" key="1">
    <source>
        <dbReference type="SAM" id="MobiDB-lite"/>
    </source>
</evidence>
<accession>A0A1I2IWW4</accession>
<sequence>MLSDVVVKFSEQEAYELLPTYRQVFDIPEPRLEVIAHRISCRLCCGQVHCGRFPEEVSAPVQYGLRAKTFMSLLNVDYRLPYQKISQCFYDMYGYALNEGTIVNANEGLYERSAEIEVQIKTGLQSSAVVHADETGGGVAGELHWFHTVCNELGCYLFVHSKRGKEALESAASLLPFMRGYVVHDCWSSYFSFDTCKHALCHAHLLQELKALSEQGSQWAAKMSACFLALYQASQQGKAVVENFEAWKAHYEAICQQADREEPPPEKTARGRPKNSKGRNLLNRLTTYQTELLAFACVKEVPFTNNMAEQAIRGIKIKQKAAMCFRTLRGAEIFVRLQGVMTTLRKQGLNLFQTLLNINAKINVQLETT</sequence>
<feature type="compositionally biased region" description="Basic and acidic residues" evidence="1">
    <location>
        <begin position="258"/>
        <end position="269"/>
    </location>
</feature>
<dbReference type="EMBL" id="FONY01000038">
    <property type="protein sequence ID" value="SFF46784.1"/>
    <property type="molecule type" value="Genomic_DNA"/>
</dbReference>
<dbReference type="PANTHER" id="PTHR33678">
    <property type="entry name" value="BLL1576 PROTEIN"/>
    <property type="match status" value="1"/>
</dbReference>
<keyword evidence="4" id="KW-1185">Reference proteome</keyword>
<gene>
    <name evidence="3" type="ORF">SAMN04488541_103810</name>
</gene>
<dbReference type="Proteomes" id="UP000199513">
    <property type="component" value="Unassembled WGS sequence"/>
</dbReference>
<feature type="domain" description="Transposase IS66 central" evidence="2">
    <location>
        <begin position="77"/>
        <end position="332"/>
    </location>
</feature>
<dbReference type="AlphaFoldDB" id="A0A1I2IWW4"/>
<dbReference type="PANTHER" id="PTHR33678:SF1">
    <property type="entry name" value="BLL1576 PROTEIN"/>
    <property type="match status" value="1"/>
</dbReference>
<organism evidence="3 4">
    <name type="scientific">Thermoflexibacter ruber</name>
    <dbReference type="NCBI Taxonomy" id="1003"/>
    <lineage>
        <taxon>Bacteria</taxon>
        <taxon>Pseudomonadati</taxon>
        <taxon>Bacteroidota</taxon>
        <taxon>Cytophagia</taxon>
        <taxon>Cytophagales</taxon>
        <taxon>Thermoflexibacteraceae</taxon>
        <taxon>Thermoflexibacter</taxon>
    </lineage>
</organism>
<evidence type="ECO:0000313" key="3">
    <source>
        <dbReference type="EMBL" id="SFF46784.1"/>
    </source>
</evidence>
<dbReference type="Pfam" id="PF03050">
    <property type="entry name" value="DDE_Tnp_IS66"/>
    <property type="match status" value="1"/>
</dbReference>
<evidence type="ECO:0000259" key="2">
    <source>
        <dbReference type="Pfam" id="PF03050"/>
    </source>
</evidence>
<evidence type="ECO:0000313" key="4">
    <source>
        <dbReference type="Proteomes" id="UP000199513"/>
    </source>
</evidence>
<dbReference type="RefSeq" id="WP_091548813.1">
    <property type="nucleotide sequence ID" value="NZ_FONY01000038.1"/>
</dbReference>
<proteinExistence type="predicted"/>
<dbReference type="NCBIfam" id="NF033517">
    <property type="entry name" value="transpos_IS66"/>
    <property type="match status" value="1"/>
</dbReference>
<feature type="region of interest" description="Disordered" evidence="1">
    <location>
        <begin position="258"/>
        <end position="280"/>
    </location>
</feature>
<dbReference type="InterPro" id="IPR052344">
    <property type="entry name" value="Transposase-related"/>
</dbReference>
<dbReference type="OrthoDB" id="151215at2"/>
<protein>
    <submittedName>
        <fullName evidence="3">Transposase IS66 family protein</fullName>
    </submittedName>
</protein>
<dbReference type="InterPro" id="IPR004291">
    <property type="entry name" value="Transposase_IS66_central"/>
</dbReference>
<reference evidence="3 4" key="1">
    <citation type="submission" date="2016-10" db="EMBL/GenBank/DDBJ databases">
        <authorList>
            <person name="de Groot N.N."/>
        </authorList>
    </citation>
    <scope>NUCLEOTIDE SEQUENCE [LARGE SCALE GENOMIC DNA]</scope>
    <source>
        <strain>GEY</strain>
        <strain evidence="4">DSM 9560</strain>
    </source>
</reference>
<dbReference type="STRING" id="1003.SAMN04488541_103810"/>